<dbReference type="EMBL" id="BAAAFR010000001">
    <property type="protein sequence ID" value="GAA0313620.1"/>
    <property type="molecule type" value="Genomic_DNA"/>
</dbReference>
<feature type="chain" id="PRO_5045550415" description="DUF4124 domain-containing protein" evidence="1">
    <location>
        <begin position="17"/>
        <end position="221"/>
    </location>
</feature>
<organism evidence="3 4">
    <name type="scientific">Psychrobacter aestuarii</name>
    <dbReference type="NCBI Taxonomy" id="556327"/>
    <lineage>
        <taxon>Bacteria</taxon>
        <taxon>Pseudomonadati</taxon>
        <taxon>Pseudomonadota</taxon>
        <taxon>Gammaproteobacteria</taxon>
        <taxon>Moraxellales</taxon>
        <taxon>Moraxellaceae</taxon>
        <taxon>Psychrobacter</taxon>
    </lineage>
</organism>
<proteinExistence type="predicted"/>
<accession>A0ABN0VPS0</accession>
<comment type="caution">
    <text evidence="3">The sequence shown here is derived from an EMBL/GenBank/DDBJ whole genome shotgun (WGS) entry which is preliminary data.</text>
</comment>
<evidence type="ECO:0000313" key="4">
    <source>
        <dbReference type="Proteomes" id="UP001501787"/>
    </source>
</evidence>
<reference evidence="3 4" key="1">
    <citation type="journal article" date="2019" name="Int. J. Syst. Evol. Microbiol.">
        <title>The Global Catalogue of Microorganisms (GCM) 10K type strain sequencing project: providing services to taxonomists for standard genome sequencing and annotation.</title>
        <authorList>
            <consortium name="The Broad Institute Genomics Platform"/>
            <consortium name="The Broad Institute Genome Sequencing Center for Infectious Disease"/>
            <person name="Wu L."/>
            <person name="Ma J."/>
        </authorList>
    </citation>
    <scope>NUCLEOTIDE SEQUENCE [LARGE SCALE GENOMIC DNA]</scope>
    <source>
        <strain evidence="3 4">JCM 16343</strain>
    </source>
</reference>
<keyword evidence="4" id="KW-1185">Reference proteome</keyword>
<evidence type="ECO:0000313" key="3">
    <source>
        <dbReference type="EMBL" id="GAA0313620.1"/>
    </source>
</evidence>
<gene>
    <name evidence="3" type="ORF">GCM10009129_08680</name>
</gene>
<feature type="signal peptide" evidence="1">
    <location>
        <begin position="1"/>
        <end position="16"/>
    </location>
</feature>
<evidence type="ECO:0000256" key="1">
    <source>
        <dbReference type="SAM" id="SignalP"/>
    </source>
</evidence>
<feature type="domain" description="DUF4124" evidence="2">
    <location>
        <begin position="7"/>
        <end position="61"/>
    </location>
</feature>
<sequence>MTVGAVCLLSSAALVAAPVYKVVDDSGRVTYTDNPSSYQHAGQSVSVTSINTVSDRQARAATTQTNTAARGQTDLPSAAIKTDAPVQTNYQLSILEPSTERAYQRPAQSVDIVLQVSPQLQNGDQVTIYVDGNARAQGLSMSIPTVDLTPGAHRIKAEVVTEKGDVRASVQRTVHVIQNTLILRQKKQAAEKLAAQLLAYERLPWHQKLLVRMQGSDAVNQ</sequence>
<name>A0ABN0VPS0_9GAMM</name>
<dbReference type="InterPro" id="IPR025392">
    <property type="entry name" value="DUF4124"/>
</dbReference>
<dbReference type="Proteomes" id="UP001501787">
    <property type="component" value="Unassembled WGS sequence"/>
</dbReference>
<keyword evidence="1" id="KW-0732">Signal</keyword>
<protein>
    <recommendedName>
        <fullName evidence="2">DUF4124 domain-containing protein</fullName>
    </recommendedName>
</protein>
<dbReference type="Pfam" id="PF13511">
    <property type="entry name" value="DUF4124"/>
    <property type="match status" value="1"/>
</dbReference>
<evidence type="ECO:0000259" key="2">
    <source>
        <dbReference type="Pfam" id="PF13511"/>
    </source>
</evidence>